<dbReference type="InterPro" id="IPR018022">
    <property type="entry name" value="IPT"/>
</dbReference>
<evidence type="ECO:0000256" key="10">
    <source>
        <dbReference type="HAMAP-Rule" id="MF_00185"/>
    </source>
</evidence>
<accession>A0A6N7XM93</accession>
<dbReference type="GO" id="GO:0052381">
    <property type="term" value="F:tRNA dimethylallyltransferase activity"/>
    <property type="evidence" value="ECO:0007669"/>
    <property type="project" value="UniProtKB-UniRule"/>
</dbReference>
<dbReference type="GO" id="GO:0006400">
    <property type="term" value="P:tRNA modification"/>
    <property type="evidence" value="ECO:0007669"/>
    <property type="project" value="TreeGrafter"/>
</dbReference>
<dbReference type="NCBIfam" id="TIGR00174">
    <property type="entry name" value="miaA"/>
    <property type="match status" value="1"/>
</dbReference>
<comment type="subunit">
    <text evidence="10">Monomer.</text>
</comment>
<feature type="binding site" evidence="10">
    <location>
        <begin position="12"/>
        <end position="17"/>
    </location>
    <ligand>
        <name>substrate</name>
    </ligand>
</feature>
<evidence type="ECO:0000256" key="3">
    <source>
        <dbReference type="ARBA" id="ARBA00005842"/>
    </source>
</evidence>
<keyword evidence="5 10" id="KW-0819">tRNA processing</keyword>
<dbReference type="EMBL" id="VUNC01000002">
    <property type="protein sequence ID" value="MST72084.1"/>
    <property type="molecule type" value="Genomic_DNA"/>
</dbReference>
<evidence type="ECO:0000256" key="4">
    <source>
        <dbReference type="ARBA" id="ARBA00022679"/>
    </source>
</evidence>
<evidence type="ECO:0000256" key="9">
    <source>
        <dbReference type="ARBA" id="ARBA00049563"/>
    </source>
</evidence>
<dbReference type="AlphaFoldDB" id="A0A6N7XM93"/>
<dbReference type="Pfam" id="PF01715">
    <property type="entry name" value="IPPT"/>
    <property type="match status" value="1"/>
</dbReference>
<keyword evidence="4 10" id="KW-0808">Transferase</keyword>
<comment type="function">
    <text evidence="2 10 12">Catalyzes the transfer of a dimethylallyl group onto the adenine at position 37 in tRNAs that read codons beginning with uridine, leading to the formation of N6-(dimethylallyl)adenosine (i(6)A).</text>
</comment>
<dbReference type="SUPFAM" id="SSF52540">
    <property type="entry name" value="P-loop containing nucleoside triphosphate hydrolases"/>
    <property type="match status" value="2"/>
</dbReference>
<dbReference type="Gene3D" id="3.40.50.300">
    <property type="entry name" value="P-loop containing nucleotide triphosphate hydrolases"/>
    <property type="match status" value="1"/>
</dbReference>
<comment type="catalytic activity">
    <reaction evidence="9 10 11">
        <text>adenosine(37) in tRNA + dimethylallyl diphosphate = N(6)-dimethylallyladenosine(37) in tRNA + diphosphate</text>
        <dbReference type="Rhea" id="RHEA:26482"/>
        <dbReference type="Rhea" id="RHEA-COMP:10162"/>
        <dbReference type="Rhea" id="RHEA-COMP:10375"/>
        <dbReference type="ChEBI" id="CHEBI:33019"/>
        <dbReference type="ChEBI" id="CHEBI:57623"/>
        <dbReference type="ChEBI" id="CHEBI:74411"/>
        <dbReference type="ChEBI" id="CHEBI:74415"/>
        <dbReference type="EC" id="2.5.1.75"/>
    </reaction>
</comment>
<evidence type="ECO:0000313" key="14">
    <source>
        <dbReference type="EMBL" id="MST72084.1"/>
    </source>
</evidence>
<comment type="caution">
    <text evidence="10">Lacks conserved residue(s) required for the propagation of feature annotation.</text>
</comment>
<protein>
    <recommendedName>
        <fullName evidence="10">tRNA dimethylallyltransferase</fullName>
        <ecNumber evidence="10">2.5.1.75</ecNumber>
    </recommendedName>
    <alternativeName>
        <fullName evidence="10">Dimethylallyl diphosphate:tRNA dimethylallyltransferase</fullName>
        <shortName evidence="10">DMAPP:tRNA dimethylallyltransferase</shortName>
        <shortName evidence="10">DMATase</shortName>
    </alternativeName>
    <alternativeName>
        <fullName evidence="10">Isopentenyl-diphosphate:tRNA isopentenyltransferase</fullName>
        <shortName evidence="10">IPP transferase</shortName>
        <shortName evidence="10">IPPT</shortName>
        <shortName evidence="10">IPTase</shortName>
    </alternativeName>
</protein>
<evidence type="ECO:0000256" key="7">
    <source>
        <dbReference type="ARBA" id="ARBA00022840"/>
    </source>
</evidence>
<dbReference type="GO" id="GO:0005524">
    <property type="term" value="F:ATP binding"/>
    <property type="evidence" value="ECO:0007669"/>
    <property type="project" value="UniProtKB-UniRule"/>
</dbReference>
<comment type="cofactor">
    <cofactor evidence="1 10">
        <name>Mg(2+)</name>
        <dbReference type="ChEBI" id="CHEBI:18420"/>
    </cofactor>
</comment>
<organism evidence="14 15">
    <name type="scientific">Olsenella porci</name>
    <dbReference type="NCBI Taxonomy" id="2652279"/>
    <lineage>
        <taxon>Bacteria</taxon>
        <taxon>Bacillati</taxon>
        <taxon>Actinomycetota</taxon>
        <taxon>Coriobacteriia</taxon>
        <taxon>Coriobacteriales</taxon>
        <taxon>Atopobiaceae</taxon>
        <taxon>Olsenella</taxon>
    </lineage>
</organism>
<dbReference type="HAMAP" id="MF_00185">
    <property type="entry name" value="IPP_trans"/>
    <property type="match status" value="1"/>
</dbReference>
<evidence type="ECO:0000256" key="11">
    <source>
        <dbReference type="RuleBase" id="RU003783"/>
    </source>
</evidence>
<reference evidence="14 15" key="1">
    <citation type="submission" date="2019-08" db="EMBL/GenBank/DDBJ databases">
        <title>In-depth cultivation of the pig gut microbiome towards novel bacterial diversity and tailored functional studies.</title>
        <authorList>
            <person name="Wylensek D."/>
            <person name="Hitch T.C.A."/>
            <person name="Clavel T."/>
        </authorList>
    </citation>
    <scope>NUCLEOTIDE SEQUENCE [LARGE SCALE GENOMIC DNA]</scope>
    <source>
        <strain evidence="14 15">CA-Schmier-601-WT-1</strain>
    </source>
</reference>
<evidence type="ECO:0000256" key="13">
    <source>
        <dbReference type="RuleBase" id="RU003785"/>
    </source>
</evidence>
<dbReference type="EC" id="2.5.1.75" evidence="10"/>
<evidence type="ECO:0000313" key="15">
    <source>
        <dbReference type="Proteomes" id="UP000469325"/>
    </source>
</evidence>
<name>A0A6N7XM93_9ACTN</name>
<comment type="similarity">
    <text evidence="3 10 13">Belongs to the IPP transferase family.</text>
</comment>
<keyword evidence="8 10" id="KW-0460">Magnesium</keyword>
<evidence type="ECO:0000256" key="1">
    <source>
        <dbReference type="ARBA" id="ARBA00001946"/>
    </source>
</evidence>
<keyword evidence="7 10" id="KW-0067">ATP-binding</keyword>
<proteinExistence type="inferred from homology"/>
<evidence type="ECO:0000256" key="12">
    <source>
        <dbReference type="RuleBase" id="RU003784"/>
    </source>
</evidence>
<comment type="caution">
    <text evidence="14">The sequence shown here is derived from an EMBL/GenBank/DDBJ whole genome shotgun (WGS) entry which is preliminary data.</text>
</comment>
<evidence type="ECO:0000256" key="5">
    <source>
        <dbReference type="ARBA" id="ARBA00022694"/>
    </source>
</evidence>
<dbReference type="InterPro" id="IPR027417">
    <property type="entry name" value="P-loop_NTPase"/>
</dbReference>
<keyword evidence="15" id="KW-1185">Reference proteome</keyword>
<evidence type="ECO:0000256" key="6">
    <source>
        <dbReference type="ARBA" id="ARBA00022741"/>
    </source>
</evidence>
<gene>
    <name evidence="10 14" type="primary">miaA</name>
    <name evidence="14" type="ORF">FYJ68_03020</name>
</gene>
<dbReference type="InterPro" id="IPR039657">
    <property type="entry name" value="Dimethylallyltransferase"/>
</dbReference>
<dbReference type="RefSeq" id="WP_326832224.1">
    <property type="nucleotide sequence ID" value="NZ_VUNC01000002.1"/>
</dbReference>
<dbReference type="PANTHER" id="PTHR11088">
    <property type="entry name" value="TRNA DIMETHYLALLYLTRANSFERASE"/>
    <property type="match status" value="1"/>
</dbReference>
<dbReference type="Proteomes" id="UP000469325">
    <property type="component" value="Unassembled WGS sequence"/>
</dbReference>
<evidence type="ECO:0000256" key="8">
    <source>
        <dbReference type="ARBA" id="ARBA00022842"/>
    </source>
</evidence>
<dbReference type="PANTHER" id="PTHR11088:SF60">
    <property type="entry name" value="TRNA DIMETHYLALLYLTRANSFERASE"/>
    <property type="match status" value="1"/>
</dbReference>
<sequence length="316" mass="35374">MRPLVLAIVGPTASGKSSLAEEVATRLSTSVVSTDAMQVYRGMDIGTAKTPVGERRCPLLMVDVCPVGEDYSVRLFQRDARAAIDSLLAKGEMPVLCGGTGLYLDAVIDQMDFPSGERGSEARERYERLAESEGGDPVWRELERRDPESANLIHPHNVRRVIRALELLDQGDSYAKTHEGLHSRASHYDALIFGLQMKRQRLYRRIDERVDGMFDAGLVDEVMTLRGEGLERSTTASQAIGYKEVLELLDERTTEAEARDLVKMRTRRYAKRQISWFRRDGRVRWLDMDALDTKGAADVVLKGLSDALLERGGCDE</sequence>
<evidence type="ECO:0000256" key="2">
    <source>
        <dbReference type="ARBA" id="ARBA00003213"/>
    </source>
</evidence>
<feature type="site" description="Interaction with substrate tRNA" evidence="10">
    <location>
        <position position="123"/>
    </location>
</feature>
<feature type="binding site" evidence="10">
    <location>
        <begin position="10"/>
        <end position="17"/>
    </location>
    <ligand>
        <name>ATP</name>
        <dbReference type="ChEBI" id="CHEBI:30616"/>
    </ligand>
</feature>
<dbReference type="Gene3D" id="1.10.20.140">
    <property type="match status" value="1"/>
</dbReference>
<keyword evidence="6 10" id="KW-0547">Nucleotide-binding</keyword>
<feature type="site" description="Interaction with substrate tRNA" evidence="10">
    <location>
        <position position="100"/>
    </location>
</feature>